<organism evidence="2 3">
    <name type="scientific">Musa troglodytarum</name>
    <name type="common">fe'i banana</name>
    <dbReference type="NCBI Taxonomy" id="320322"/>
    <lineage>
        <taxon>Eukaryota</taxon>
        <taxon>Viridiplantae</taxon>
        <taxon>Streptophyta</taxon>
        <taxon>Embryophyta</taxon>
        <taxon>Tracheophyta</taxon>
        <taxon>Spermatophyta</taxon>
        <taxon>Magnoliopsida</taxon>
        <taxon>Liliopsida</taxon>
        <taxon>Zingiberales</taxon>
        <taxon>Musaceae</taxon>
        <taxon>Musa</taxon>
    </lineage>
</organism>
<dbReference type="Proteomes" id="UP001055439">
    <property type="component" value="Chromosome 2"/>
</dbReference>
<evidence type="ECO:0000313" key="2">
    <source>
        <dbReference type="EMBL" id="URD88344.1"/>
    </source>
</evidence>
<proteinExistence type="predicted"/>
<name>A0A9E7F2M1_9LILI</name>
<reference evidence="2" key="1">
    <citation type="submission" date="2022-05" db="EMBL/GenBank/DDBJ databases">
        <title>The Musa troglodytarum L. genome provides insights into the mechanism of non-climacteric behaviour and enrichment of carotenoids.</title>
        <authorList>
            <person name="Wang J."/>
        </authorList>
    </citation>
    <scope>NUCLEOTIDE SEQUENCE</scope>
    <source>
        <tissue evidence="2">Leaf</tissue>
    </source>
</reference>
<evidence type="ECO:0000313" key="3">
    <source>
        <dbReference type="Proteomes" id="UP001055439"/>
    </source>
</evidence>
<accession>A0A9E7F2M1</accession>
<dbReference type="AlphaFoldDB" id="A0A9E7F2M1"/>
<evidence type="ECO:0000256" key="1">
    <source>
        <dbReference type="SAM" id="MobiDB-lite"/>
    </source>
</evidence>
<protein>
    <submittedName>
        <fullName evidence="2">Phospholipase D</fullName>
    </submittedName>
</protein>
<dbReference type="OrthoDB" id="14911at2759"/>
<dbReference type="EMBL" id="CP097504">
    <property type="protein sequence ID" value="URD88344.1"/>
    <property type="molecule type" value="Genomic_DNA"/>
</dbReference>
<sequence>MELRIHRNKAPNEQAIPLLMPQHHMVIPHYMGKGREISVQSNEQDISHKDTKKLGSLSSRSSCQDIPLLLPQEPDGLAVPNGTVNNELDNTCDLLDHPNRTSQNQPFSFRKTKVEHPVQDMQMKGFVDDIDSHQSQRDRHFNVIAEPLTQNMDEWWETQERGSQVVSTDEARQVGPRTQCRCQAGPHLGQLLDGYILPFHTVLSSMVLLKAEFGAKSYSKDNAERLLNMSPLLAYDIADSSLPLRHCRFTGTAAVSSQVLGRGEMRSEHLAKPLGETF</sequence>
<keyword evidence="3" id="KW-1185">Reference proteome</keyword>
<gene>
    <name evidence="2" type="ORF">MUK42_24910</name>
</gene>
<feature type="region of interest" description="Disordered" evidence="1">
    <location>
        <begin position="39"/>
        <end position="59"/>
    </location>
</feature>